<evidence type="ECO:0000313" key="2">
    <source>
        <dbReference type="EMBL" id="CAD0093567.1"/>
    </source>
</evidence>
<feature type="region of interest" description="Disordered" evidence="1">
    <location>
        <begin position="1"/>
        <end position="38"/>
    </location>
</feature>
<proteinExistence type="predicted"/>
<evidence type="ECO:0000313" key="3">
    <source>
        <dbReference type="Proteomes" id="UP000714618"/>
    </source>
</evidence>
<comment type="caution">
    <text evidence="2">The sequence shown here is derived from an EMBL/GenBank/DDBJ whole genome shotgun (WGS) entry which is preliminary data.</text>
</comment>
<dbReference type="Proteomes" id="UP000714618">
    <property type="component" value="Unassembled WGS sequence"/>
</dbReference>
<dbReference type="EMBL" id="CAIJEO010000005">
    <property type="protein sequence ID" value="CAD0093567.1"/>
    <property type="molecule type" value="Genomic_DNA"/>
</dbReference>
<dbReference type="AlphaFoldDB" id="A0A9N8JUI6"/>
<feature type="compositionally biased region" description="Acidic residues" evidence="1">
    <location>
        <begin position="208"/>
        <end position="219"/>
    </location>
</feature>
<dbReference type="OrthoDB" id="3905700at2759"/>
<name>A0A9N8JUI6_9PEZI</name>
<protein>
    <submittedName>
        <fullName evidence="2">Uncharacterized protein</fullName>
    </submittedName>
</protein>
<reference evidence="2" key="1">
    <citation type="submission" date="2020-06" db="EMBL/GenBank/DDBJ databases">
        <authorList>
            <person name="Onetto C."/>
        </authorList>
    </citation>
    <scope>NUCLEOTIDE SEQUENCE</scope>
</reference>
<gene>
    <name evidence="2" type="ORF">AWRI4233_LOCUS4270</name>
</gene>
<feature type="compositionally biased region" description="Basic and acidic residues" evidence="1">
    <location>
        <begin position="223"/>
        <end position="232"/>
    </location>
</feature>
<accession>A0A9N8JUI6</accession>
<sequence length="232" mass="25764">MAGQDVTPEGEVVEPVRQGSASKSPSVGPGPDIPPHAPLYPFRTPIKGYCDNTKHPTETLAHSTLVAACQSDKHLSHISDPNTSRHMVCTNCHDNPPVHRLTQHEQDHMIRDKGLFPLCLPCAEWWCNRYGMSPDVDGNNCTCQQQFPQWLCADCWVEIAKARSCRRDGCERCGCAKMKVKYQGAGQISQTVRMCSGCQGLVIKHDDEDDDYGDNDEDSMSISRDELSETSE</sequence>
<evidence type="ECO:0000256" key="1">
    <source>
        <dbReference type="SAM" id="MobiDB-lite"/>
    </source>
</evidence>
<organism evidence="2 3">
    <name type="scientific">Aureobasidium mustum</name>
    <dbReference type="NCBI Taxonomy" id="2773714"/>
    <lineage>
        <taxon>Eukaryota</taxon>
        <taxon>Fungi</taxon>
        <taxon>Dikarya</taxon>
        <taxon>Ascomycota</taxon>
        <taxon>Pezizomycotina</taxon>
        <taxon>Dothideomycetes</taxon>
        <taxon>Dothideomycetidae</taxon>
        <taxon>Dothideales</taxon>
        <taxon>Saccotheciaceae</taxon>
        <taxon>Aureobasidium</taxon>
    </lineage>
</organism>
<feature type="region of interest" description="Disordered" evidence="1">
    <location>
        <begin position="208"/>
        <end position="232"/>
    </location>
</feature>
<keyword evidence="3" id="KW-1185">Reference proteome</keyword>